<dbReference type="PANTHER" id="PTHR15231">
    <property type="entry name" value="PHOSPHATIDYLINOSITOL N-ACETYLGLUCOSAMINYLTRANSFERASE SUBUNIT H"/>
    <property type="match status" value="1"/>
</dbReference>
<keyword evidence="6" id="KW-1185">Reference proteome</keyword>
<dbReference type="GO" id="GO:0000506">
    <property type="term" value="C:glycosylphosphatidylinositol-N-acetylglucosaminyltransferase (GPI-GnT) complex"/>
    <property type="evidence" value="ECO:0007669"/>
    <property type="project" value="InterPro"/>
</dbReference>
<evidence type="ECO:0000256" key="2">
    <source>
        <dbReference type="ARBA" id="ARBA00009610"/>
    </source>
</evidence>
<evidence type="ECO:0000259" key="4">
    <source>
        <dbReference type="Pfam" id="PF10181"/>
    </source>
</evidence>
<keyword evidence="3" id="KW-0812">Transmembrane</keyword>
<dbReference type="EMBL" id="BAABME010010730">
    <property type="protein sequence ID" value="GAA0181435.1"/>
    <property type="molecule type" value="Genomic_DNA"/>
</dbReference>
<comment type="pathway">
    <text evidence="1">Glycolipid biosynthesis; glycosylphosphatidylinositol-anchor biosynthesis.</text>
</comment>
<feature type="transmembrane region" description="Helical" evidence="3">
    <location>
        <begin position="44"/>
        <end position="61"/>
    </location>
</feature>
<evidence type="ECO:0000256" key="1">
    <source>
        <dbReference type="ARBA" id="ARBA00004687"/>
    </source>
</evidence>
<dbReference type="Proteomes" id="UP001454036">
    <property type="component" value="Unassembled WGS sequence"/>
</dbReference>
<proteinExistence type="inferred from homology"/>
<evidence type="ECO:0000313" key="5">
    <source>
        <dbReference type="EMBL" id="GAA0181435.1"/>
    </source>
</evidence>
<organism evidence="5 6">
    <name type="scientific">Lithospermum erythrorhizon</name>
    <name type="common">Purple gromwell</name>
    <name type="synonym">Lithospermum officinale var. erythrorhizon</name>
    <dbReference type="NCBI Taxonomy" id="34254"/>
    <lineage>
        <taxon>Eukaryota</taxon>
        <taxon>Viridiplantae</taxon>
        <taxon>Streptophyta</taxon>
        <taxon>Embryophyta</taxon>
        <taxon>Tracheophyta</taxon>
        <taxon>Spermatophyta</taxon>
        <taxon>Magnoliopsida</taxon>
        <taxon>eudicotyledons</taxon>
        <taxon>Gunneridae</taxon>
        <taxon>Pentapetalae</taxon>
        <taxon>asterids</taxon>
        <taxon>lamiids</taxon>
        <taxon>Boraginales</taxon>
        <taxon>Boraginaceae</taxon>
        <taxon>Boraginoideae</taxon>
        <taxon>Lithospermeae</taxon>
        <taxon>Lithospermum</taxon>
    </lineage>
</organism>
<reference evidence="5 6" key="1">
    <citation type="submission" date="2024-01" db="EMBL/GenBank/DDBJ databases">
        <title>The complete chloroplast genome sequence of Lithospermum erythrorhizon: insights into the phylogenetic relationship among Boraginaceae species and the maternal lineages of purple gromwells.</title>
        <authorList>
            <person name="Okada T."/>
            <person name="Watanabe K."/>
        </authorList>
    </citation>
    <scope>NUCLEOTIDE SEQUENCE [LARGE SCALE GENOMIC DNA]</scope>
</reference>
<accession>A0AAV3RQZ0</accession>
<evidence type="ECO:0000313" key="6">
    <source>
        <dbReference type="Proteomes" id="UP001454036"/>
    </source>
</evidence>
<dbReference type="AlphaFoldDB" id="A0AAV3RQZ0"/>
<protein>
    <submittedName>
        <fullName evidence="5">Glycosyltransferase</fullName>
    </submittedName>
</protein>
<gene>
    <name evidence="5" type="ORF">LIER_30242</name>
</gene>
<dbReference type="PANTHER" id="PTHR15231:SF1">
    <property type="entry name" value="PHOSPHATIDYLINOSITOL N-ACETYLGLUCOSAMINYLTRANSFERASE SUBUNIT H"/>
    <property type="match status" value="1"/>
</dbReference>
<keyword evidence="3" id="KW-0472">Membrane</keyword>
<name>A0AAV3RQZ0_LITER</name>
<dbReference type="Pfam" id="PF10181">
    <property type="entry name" value="PIG-H"/>
    <property type="match status" value="1"/>
</dbReference>
<dbReference type="GO" id="GO:0006506">
    <property type="term" value="P:GPI anchor biosynthetic process"/>
    <property type="evidence" value="ECO:0007669"/>
    <property type="project" value="InterPro"/>
</dbReference>
<feature type="domain" description="Phosphatidylinositol N-acetylglucosaminyltransferase subunit H conserved" evidence="4">
    <location>
        <begin position="95"/>
        <end position="158"/>
    </location>
</feature>
<comment type="similarity">
    <text evidence="2">Belongs to the PIGH family.</text>
</comment>
<dbReference type="InterPro" id="IPR044215">
    <property type="entry name" value="PIG-H"/>
</dbReference>
<sequence length="188" mass="20909">MEEVSSTAIEGKKYRYIRDVSMGAPEVIDIHHIILKKNARKGRVFFMLTAVLLVPATFLTFSVQGNSVAITLLFGLLIGGCLTRKIKGKQVTKESVVILPGFGLQLETHYQSGRTMRLFVPVNKILKPVLNECVTPVTCYWVLALILRDEGELQLVFKDLRPPVKMLVPVWKALCAATEFGDHISAAL</sequence>
<feature type="transmembrane region" description="Helical" evidence="3">
    <location>
        <begin position="67"/>
        <end position="83"/>
    </location>
</feature>
<comment type="caution">
    <text evidence="5">The sequence shown here is derived from an EMBL/GenBank/DDBJ whole genome shotgun (WGS) entry which is preliminary data.</text>
</comment>
<keyword evidence="3" id="KW-1133">Transmembrane helix</keyword>
<evidence type="ECO:0000256" key="3">
    <source>
        <dbReference type="SAM" id="Phobius"/>
    </source>
</evidence>
<dbReference type="InterPro" id="IPR019328">
    <property type="entry name" value="PIGH-H_dom"/>
</dbReference>